<keyword evidence="2 5" id="KW-0689">Ribosomal protein</keyword>
<dbReference type="OrthoDB" id="9803201at2"/>
<dbReference type="GO" id="GO:1990904">
    <property type="term" value="C:ribonucleoprotein complex"/>
    <property type="evidence" value="ECO:0007669"/>
    <property type="project" value="UniProtKB-KW"/>
</dbReference>
<comment type="function">
    <text evidence="5">One of the primary rRNA binding proteins, this protein initially binds near the 5'-end of the 23S rRNA. It is important during the early stages of 50S assembly. It makes multiple contacts with different domains of the 23S rRNA in the assembled 50S subunit and ribosome.</text>
</comment>
<dbReference type="InterPro" id="IPR023574">
    <property type="entry name" value="Ribosomal_uL4_dom_sf"/>
</dbReference>
<dbReference type="Gene3D" id="3.40.1370.10">
    <property type="match status" value="1"/>
</dbReference>
<dbReference type="STRING" id="45496.SAMN04488079_1264"/>
<evidence type="ECO:0000256" key="2">
    <source>
        <dbReference type="ARBA" id="ARBA00022980"/>
    </source>
</evidence>
<sequence>MDLQLQSFDGKKAGNITVSDVLFDREYNESLVHQVVTAYLAGARSGTHAQKSRSDVSGGGRKPFAQKGSGRARAGTIRSPLWRSGGKTFAATTRDYSQKVNRKMYRSALAVILSELRRNDALIIVDKIEVDSPKTKDLLSKTESLGVSNALIVTENAAGNLALASRNLYDIAATDAAHINPVALLRFEKVVMSEDSIRKLEESYA</sequence>
<dbReference type="HAMAP" id="MF_01328_B">
    <property type="entry name" value="Ribosomal_uL4_B"/>
    <property type="match status" value="1"/>
</dbReference>
<evidence type="ECO:0000313" key="7">
    <source>
        <dbReference type="EMBL" id="SFK76862.1"/>
    </source>
</evidence>
<comment type="function">
    <text evidence="5">Forms part of the polypeptide exit tunnel.</text>
</comment>
<name>A0A1I4C6Y1_9GAMM</name>
<evidence type="ECO:0000256" key="5">
    <source>
        <dbReference type="HAMAP-Rule" id="MF_01328"/>
    </source>
</evidence>
<protein>
    <recommendedName>
        <fullName evidence="4 5">Large ribosomal subunit protein uL4</fullName>
    </recommendedName>
</protein>
<keyword evidence="5" id="KW-0699">rRNA-binding</keyword>
<dbReference type="GO" id="GO:0005840">
    <property type="term" value="C:ribosome"/>
    <property type="evidence" value="ECO:0007669"/>
    <property type="project" value="UniProtKB-KW"/>
</dbReference>
<dbReference type="SUPFAM" id="SSF52166">
    <property type="entry name" value="Ribosomal protein L4"/>
    <property type="match status" value="1"/>
</dbReference>
<evidence type="ECO:0000313" key="8">
    <source>
        <dbReference type="Proteomes" id="UP000198924"/>
    </source>
</evidence>
<reference evidence="8" key="1">
    <citation type="submission" date="2016-10" db="EMBL/GenBank/DDBJ databases">
        <authorList>
            <person name="Varghese N."/>
            <person name="Submissions S."/>
        </authorList>
    </citation>
    <scope>NUCLEOTIDE SEQUENCE [LARGE SCALE GENOMIC DNA]</scope>
    <source>
        <strain evidence="8">DSM 11578</strain>
    </source>
</reference>
<dbReference type="GO" id="GO:0006412">
    <property type="term" value="P:translation"/>
    <property type="evidence" value="ECO:0007669"/>
    <property type="project" value="UniProtKB-UniRule"/>
</dbReference>
<accession>A0A1I4C6Y1</accession>
<keyword evidence="8" id="KW-1185">Reference proteome</keyword>
<dbReference type="RefSeq" id="WP_091716128.1">
    <property type="nucleotide sequence ID" value="NZ_FOSH01000026.1"/>
</dbReference>
<dbReference type="GO" id="GO:0003735">
    <property type="term" value="F:structural constituent of ribosome"/>
    <property type="evidence" value="ECO:0007669"/>
    <property type="project" value="InterPro"/>
</dbReference>
<evidence type="ECO:0000256" key="3">
    <source>
        <dbReference type="ARBA" id="ARBA00023274"/>
    </source>
</evidence>
<dbReference type="PANTHER" id="PTHR10746:SF6">
    <property type="entry name" value="LARGE RIBOSOMAL SUBUNIT PROTEIN UL4M"/>
    <property type="match status" value="1"/>
</dbReference>
<dbReference type="Proteomes" id="UP000198924">
    <property type="component" value="Unassembled WGS sequence"/>
</dbReference>
<dbReference type="InterPro" id="IPR002136">
    <property type="entry name" value="Ribosomal_uL4"/>
</dbReference>
<comment type="similarity">
    <text evidence="1 5">Belongs to the universal ribosomal protein uL4 family.</text>
</comment>
<evidence type="ECO:0000256" key="4">
    <source>
        <dbReference type="ARBA" id="ARBA00035244"/>
    </source>
</evidence>
<dbReference type="GO" id="GO:0019843">
    <property type="term" value="F:rRNA binding"/>
    <property type="evidence" value="ECO:0007669"/>
    <property type="project" value="UniProtKB-UniRule"/>
</dbReference>
<proteinExistence type="inferred from homology"/>
<dbReference type="NCBIfam" id="TIGR03953">
    <property type="entry name" value="rplD_bact"/>
    <property type="match status" value="1"/>
</dbReference>
<dbReference type="EMBL" id="FOSH01000026">
    <property type="protein sequence ID" value="SFK76862.1"/>
    <property type="molecule type" value="Genomic_DNA"/>
</dbReference>
<organism evidence="7 8">
    <name type="scientific">Methylophaga sulfidovorans</name>
    <dbReference type="NCBI Taxonomy" id="45496"/>
    <lineage>
        <taxon>Bacteria</taxon>
        <taxon>Pseudomonadati</taxon>
        <taxon>Pseudomonadota</taxon>
        <taxon>Gammaproteobacteria</taxon>
        <taxon>Thiotrichales</taxon>
        <taxon>Piscirickettsiaceae</taxon>
        <taxon>Methylophaga</taxon>
    </lineage>
</organism>
<evidence type="ECO:0000256" key="6">
    <source>
        <dbReference type="SAM" id="MobiDB-lite"/>
    </source>
</evidence>
<keyword evidence="5" id="KW-0694">RNA-binding</keyword>
<dbReference type="PANTHER" id="PTHR10746">
    <property type="entry name" value="50S RIBOSOMAL PROTEIN L4"/>
    <property type="match status" value="1"/>
</dbReference>
<feature type="region of interest" description="Disordered" evidence="6">
    <location>
        <begin position="47"/>
        <end position="77"/>
    </location>
</feature>
<gene>
    <name evidence="5" type="primary">rplD</name>
    <name evidence="7" type="ORF">SAMN04488079_1264</name>
</gene>
<dbReference type="Pfam" id="PF00573">
    <property type="entry name" value="Ribosomal_L4"/>
    <property type="match status" value="1"/>
</dbReference>
<evidence type="ECO:0000256" key="1">
    <source>
        <dbReference type="ARBA" id="ARBA00010528"/>
    </source>
</evidence>
<dbReference type="AlphaFoldDB" id="A0A1I4C6Y1"/>
<keyword evidence="3 5" id="KW-0687">Ribonucleoprotein</keyword>
<dbReference type="InterPro" id="IPR013005">
    <property type="entry name" value="Ribosomal_uL4-like"/>
</dbReference>
<comment type="subunit">
    <text evidence="5">Part of the 50S ribosomal subunit.</text>
</comment>